<dbReference type="RefSeq" id="WP_092476178.1">
    <property type="nucleotide sequence ID" value="NZ_FOHN01000003.1"/>
</dbReference>
<proteinExistence type="predicted"/>
<dbReference type="AlphaFoldDB" id="A0A1H9ZA41"/>
<accession>A0A1H9ZA41</accession>
<protein>
    <recommendedName>
        <fullName evidence="3">Polyketide cyclase / dehydrase and lipid transport</fullName>
    </recommendedName>
</protein>
<evidence type="ECO:0000313" key="1">
    <source>
        <dbReference type="EMBL" id="SES78327.1"/>
    </source>
</evidence>
<organism evidence="1 2">
    <name type="scientific">[Clostridium] polysaccharolyticum</name>
    <dbReference type="NCBI Taxonomy" id="29364"/>
    <lineage>
        <taxon>Bacteria</taxon>
        <taxon>Bacillati</taxon>
        <taxon>Bacillota</taxon>
        <taxon>Clostridia</taxon>
        <taxon>Lachnospirales</taxon>
        <taxon>Lachnospiraceae</taxon>
    </lineage>
</organism>
<evidence type="ECO:0008006" key="3">
    <source>
        <dbReference type="Google" id="ProtNLM"/>
    </source>
</evidence>
<reference evidence="1 2" key="1">
    <citation type="submission" date="2016-10" db="EMBL/GenBank/DDBJ databases">
        <authorList>
            <person name="de Groot N.N."/>
        </authorList>
    </citation>
    <scope>NUCLEOTIDE SEQUENCE [LARGE SCALE GENOMIC DNA]</scope>
    <source>
        <strain evidence="1 2">DSM 1801</strain>
    </source>
</reference>
<evidence type="ECO:0000313" key="2">
    <source>
        <dbReference type="Proteomes" id="UP000199800"/>
    </source>
</evidence>
<dbReference type="Proteomes" id="UP000199800">
    <property type="component" value="Unassembled WGS sequence"/>
</dbReference>
<dbReference type="STRING" id="29364.SAMN04487772_10382"/>
<dbReference type="OrthoDB" id="9788177at2"/>
<sequence length="140" mass="16677">MRRSVIVVEIPANEKKVWDIVTDNYHTQWRSDLSKVEVLNEKEFVEYTKNGIPTKFTIEAKEPCKYYEFSFGNNNMQGVWHGSFFAVNENVTRLEFVEEIKIKNPLVELVSYIFFPIKKMQKTYMKDLKGEVQRQVEQKE</sequence>
<dbReference type="CDD" id="cd07812">
    <property type="entry name" value="SRPBCC"/>
    <property type="match status" value="1"/>
</dbReference>
<dbReference type="EMBL" id="FOHN01000003">
    <property type="protein sequence ID" value="SES78327.1"/>
    <property type="molecule type" value="Genomic_DNA"/>
</dbReference>
<name>A0A1H9ZA41_9FIRM</name>
<gene>
    <name evidence="1" type="ORF">SAMN04487772_10382</name>
</gene>
<dbReference type="SUPFAM" id="SSF55961">
    <property type="entry name" value="Bet v1-like"/>
    <property type="match status" value="1"/>
</dbReference>
<keyword evidence="2" id="KW-1185">Reference proteome</keyword>